<accession>A0A392R787</accession>
<evidence type="ECO:0000313" key="2">
    <source>
        <dbReference type="Proteomes" id="UP000265520"/>
    </source>
</evidence>
<evidence type="ECO:0000313" key="1">
    <source>
        <dbReference type="EMBL" id="MCI32107.1"/>
    </source>
</evidence>
<proteinExistence type="predicted"/>
<protein>
    <submittedName>
        <fullName evidence="1">Uncharacterized protein</fullName>
    </submittedName>
</protein>
<dbReference type="AlphaFoldDB" id="A0A392R787"/>
<organism evidence="1 2">
    <name type="scientific">Trifolium medium</name>
    <dbReference type="NCBI Taxonomy" id="97028"/>
    <lineage>
        <taxon>Eukaryota</taxon>
        <taxon>Viridiplantae</taxon>
        <taxon>Streptophyta</taxon>
        <taxon>Embryophyta</taxon>
        <taxon>Tracheophyta</taxon>
        <taxon>Spermatophyta</taxon>
        <taxon>Magnoliopsida</taxon>
        <taxon>eudicotyledons</taxon>
        <taxon>Gunneridae</taxon>
        <taxon>Pentapetalae</taxon>
        <taxon>rosids</taxon>
        <taxon>fabids</taxon>
        <taxon>Fabales</taxon>
        <taxon>Fabaceae</taxon>
        <taxon>Papilionoideae</taxon>
        <taxon>50 kb inversion clade</taxon>
        <taxon>NPAAA clade</taxon>
        <taxon>Hologalegina</taxon>
        <taxon>IRL clade</taxon>
        <taxon>Trifolieae</taxon>
        <taxon>Trifolium</taxon>
    </lineage>
</organism>
<dbReference type="EMBL" id="LXQA010192784">
    <property type="protein sequence ID" value="MCI32107.1"/>
    <property type="molecule type" value="Genomic_DNA"/>
</dbReference>
<feature type="non-terminal residue" evidence="1">
    <location>
        <position position="53"/>
    </location>
</feature>
<sequence>MQQLGLEHHVDPKQFVNFGKRQHLKQLGFQQQSGQLIDNEKFMQLQLQQLEHL</sequence>
<dbReference type="Proteomes" id="UP000265520">
    <property type="component" value="Unassembled WGS sequence"/>
</dbReference>
<reference evidence="1 2" key="1">
    <citation type="journal article" date="2018" name="Front. Plant Sci.">
        <title>Red Clover (Trifolium pratense) and Zigzag Clover (T. medium) - A Picture of Genomic Similarities and Differences.</title>
        <authorList>
            <person name="Dluhosova J."/>
            <person name="Istvanek J."/>
            <person name="Nedelnik J."/>
            <person name="Repkova J."/>
        </authorList>
    </citation>
    <scope>NUCLEOTIDE SEQUENCE [LARGE SCALE GENOMIC DNA]</scope>
    <source>
        <strain evidence="2">cv. 10/8</strain>
        <tissue evidence="1">Leaf</tissue>
    </source>
</reference>
<comment type="caution">
    <text evidence="1">The sequence shown here is derived from an EMBL/GenBank/DDBJ whole genome shotgun (WGS) entry which is preliminary data.</text>
</comment>
<name>A0A392R787_9FABA</name>
<keyword evidence="2" id="KW-1185">Reference proteome</keyword>